<feature type="region of interest" description="Disordered" evidence="1">
    <location>
        <begin position="28"/>
        <end position="72"/>
    </location>
</feature>
<gene>
    <name evidence="3" type="ORF">PVK06_030621</name>
</gene>
<name>A0ABR0NPB2_GOSAR</name>
<proteinExistence type="predicted"/>
<evidence type="ECO:0000313" key="4">
    <source>
        <dbReference type="Proteomes" id="UP001358586"/>
    </source>
</evidence>
<reference evidence="3 4" key="1">
    <citation type="submission" date="2023-03" db="EMBL/GenBank/DDBJ databases">
        <title>WGS of Gossypium arboreum.</title>
        <authorList>
            <person name="Yu D."/>
        </authorList>
    </citation>
    <scope>NUCLEOTIDE SEQUENCE [LARGE SCALE GENOMIC DNA]</scope>
    <source>
        <tissue evidence="3">Leaf</tissue>
    </source>
</reference>
<protein>
    <recommendedName>
        <fullName evidence="2">Transposase MuDR plant domain-containing protein</fullName>
    </recommendedName>
</protein>
<accession>A0ABR0NPB2</accession>
<comment type="caution">
    <text evidence="3">The sequence shown here is derived from an EMBL/GenBank/DDBJ whole genome shotgun (WGS) entry which is preliminary data.</text>
</comment>
<dbReference type="EMBL" id="JARKNE010000009">
    <property type="protein sequence ID" value="KAK5802984.1"/>
    <property type="molecule type" value="Genomic_DNA"/>
</dbReference>
<sequence>MYIGHQLVEYFGGHMGYRRTDDLLLSTGADKGTPNNVLEGDNKGTNEEGDASEEEGVADANEEDELKPEPISQRSLDDARFRAYEPLPLMKNINLSIVDCLEFSWIPYKTFGHAITYHDVGVLEVGMKYPNKDAFLGALKWHNIKNNVNYYVTKSHSEKFEGKCAIKDERCKWKIMASY</sequence>
<organism evidence="3 4">
    <name type="scientific">Gossypium arboreum</name>
    <name type="common">Tree cotton</name>
    <name type="synonym">Gossypium nanking</name>
    <dbReference type="NCBI Taxonomy" id="29729"/>
    <lineage>
        <taxon>Eukaryota</taxon>
        <taxon>Viridiplantae</taxon>
        <taxon>Streptophyta</taxon>
        <taxon>Embryophyta</taxon>
        <taxon>Tracheophyta</taxon>
        <taxon>Spermatophyta</taxon>
        <taxon>Magnoliopsida</taxon>
        <taxon>eudicotyledons</taxon>
        <taxon>Gunneridae</taxon>
        <taxon>Pentapetalae</taxon>
        <taxon>rosids</taxon>
        <taxon>malvids</taxon>
        <taxon>Malvales</taxon>
        <taxon>Malvaceae</taxon>
        <taxon>Malvoideae</taxon>
        <taxon>Gossypium</taxon>
    </lineage>
</organism>
<evidence type="ECO:0000313" key="3">
    <source>
        <dbReference type="EMBL" id="KAK5802984.1"/>
    </source>
</evidence>
<dbReference type="Pfam" id="PF03108">
    <property type="entry name" value="DBD_Tnp_Mut"/>
    <property type="match status" value="1"/>
</dbReference>
<dbReference type="Proteomes" id="UP001358586">
    <property type="component" value="Chromosome 9"/>
</dbReference>
<feature type="domain" description="Transposase MuDR plant" evidence="2">
    <location>
        <begin position="123"/>
        <end position="178"/>
    </location>
</feature>
<evidence type="ECO:0000259" key="2">
    <source>
        <dbReference type="Pfam" id="PF03108"/>
    </source>
</evidence>
<feature type="compositionally biased region" description="Acidic residues" evidence="1">
    <location>
        <begin position="47"/>
        <end position="66"/>
    </location>
</feature>
<dbReference type="InterPro" id="IPR004332">
    <property type="entry name" value="Transposase_MuDR"/>
</dbReference>
<evidence type="ECO:0000256" key="1">
    <source>
        <dbReference type="SAM" id="MobiDB-lite"/>
    </source>
</evidence>
<keyword evidence="4" id="KW-1185">Reference proteome</keyword>